<evidence type="ECO:0000313" key="3">
    <source>
        <dbReference type="Proteomes" id="UP000182444"/>
    </source>
</evidence>
<gene>
    <name evidence="2" type="ORF">YALI1_C30632g</name>
</gene>
<feature type="compositionally biased region" description="Polar residues" evidence="1">
    <location>
        <begin position="258"/>
        <end position="272"/>
    </location>
</feature>
<feature type="compositionally biased region" description="Basic and acidic residues" evidence="1">
    <location>
        <begin position="242"/>
        <end position="257"/>
    </location>
</feature>
<dbReference type="InterPro" id="IPR034432">
    <property type="entry name" value="Nup60"/>
</dbReference>
<dbReference type="GO" id="GO:0017056">
    <property type="term" value="F:structural constituent of nuclear pore"/>
    <property type="evidence" value="ECO:0007669"/>
    <property type="project" value="InterPro"/>
</dbReference>
<dbReference type="GO" id="GO:0008298">
    <property type="term" value="P:intracellular mRNA localization"/>
    <property type="evidence" value="ECO:0007669"/>
    <property type="project" value="TreeGrafter"/>
</dbReference>
<dbReference type="GeneID" id="2909691"/>
<dbReference type="GO" id="GO:0034398">
    <property type="term" value="P:telomere tethering at nuclear periphery"/>
    <property type="evidence" value="ECO:0007669"/>
    <property type="project" value="TreeGrafter"/>
</dbReference>
<organism evidence="2 3">
    <name type="scientific">Yarrowia lipolytica</name>
    <name type="common">Candida lipolytica</name>
    <dbReference type="NCBI Taxonomy" id="4952"/>
    <lineage>
        <taxon>Eukaryota</taxon>
        <taxon>Fungi</taxon>
        <taxon>Dikarya</taxon>
        <taxon>Ascomycota</taxon>
        <taxon>Saccharomycotina</taxon>
        <taxon>Dipodascomycetes</taxon>
        <taxon>Dipodascales</taxon>
        <taxon>Dipodascales incertae sedis</taxon>
        <taxon>Yarrowia</taxon>
    </lineage>
</organism>
<feature type="compositionally biased region" description="Polar residues" evidence="1">
    <location>
        <begin position="339"/>
        <end position="358"/>
    </location>
</feature>
<feature type="region of interest" description="Disordered" evidence="1">
    <location>
        <begin position="202"/>
        <end position="408"/>
    </location>
</feature>
<name>A0A1D8NC84_YARLL</name>
<feature type="region of interest" description="Disordered" evidence="1">
    <location>
        <begin position="115"/>
        <end position="185"/>
    </location>
</feature>
<sequence>MEEEITETVYTPSQTPPRHKRISLGPGKSPNQRLAEFFERKGDAPLSDVETAGVLALINEAASDDPNLAERLSPTGTQHDRSVRHSMSLANLAGRNETYGSPSKIPRRMEPAASVNGTLKKSRSMASIGQRNSRVTRSSLGGVRGRPSPMMSSPKRSARQALSPNRVTTTNSTSPITSPVSSVADRPLSGVASTLLSLIDDDEEEVVTPAESSPAKEFINPYASSPRRPERERSASQLTPPSREKLMTPSPEKKEASPSKTPSQIISQSMPLEQQRERDSVKAQPQMKKFDKYKPVRSSNLRDSFVADPKSPESTKTSAPKQTAVSSSGSPESMPPSFTFGNKTNNGFTSKLKSSSPSGDEDTDVKIGKDLASSAAIRSPSKPLYPEISKDKPVLPSTPKLAKAGIPSTPLSEAAKKYGRDFDFSTPLKGEVPKPLTPADKSKVDQFKKDFVF</sequence>
<feature type="compositionally biased region" description="Low complexity" evidence="1">
    <location>
        <begin position="326"/>
        <end position="337"/>
    </location>
</feature>
<reference evidence="2 3" key="1">
    <citation type="journal article" date="2016" name="PLoS ONE">
        <title>Sequence Assembly of Yarrowia lipolytica Strain W29/CLIB89 Shows Transposable Element Diversity.</title>
        <authorList>
            <person name="Magnan C."/>
            <person name="Yu J."/>
            <person name="Chang I."/>
            <person name="Jahn E."/>
            <person name="Kanomata Y."/>
            <person name="Wu J."/>
            <person name="Zeller M."/>
            <person name="Oakes M."/>
            <person name="Baldi P."/>
            <person name="Sandmeyer S."/>
        </authorList>
    </citation>
    <scope>NUCLEOTIDE SEQUENCE [LARGE SCALE GENOMIC DNA]</scope>
    <source>
        <strain evidence="3">CLIB89(W29)</strain>
    </source>
</reference>
<dbReference type="AlphaFoldDB" id="A0A1D8NC84"/>
<dbReference type="Proteomes" id="UP000182444">
    <property type="component" value="Chromosome 1C"/>
</dbReference>
<feature type="compositionally biased region" description="Polar residues" evidence="1">
    <location>
        <begin position="115"/>
        <end position="139"/>
    </location>
</feature>
<protein>
    <submittedName>
        <fullName evidence="2">Uncharacterized protein</fullName>
    </submittedName>
</protein>
<dbReference type="KEGG" id="yli:2909691"/>
<dbReference type="VEuPathDB" id="FungiDB:YALI1_C30632g"/>
<dbReference type="VEuPathDB" id="FungiDB:YALI0_C22253g"/>
<dbReference type="GO" id="GO:0016973">
    <property type="term" value="P:poly(A)+ mRNA export from nucleus"/>
    <property type="evidence" value="ECO:0007669"/>
    <property type="project" value="TreeGrafter"/>
</dbReference>
<dbReference type="EMBL" id="CP017555">
    <property type="protein sequence ID" value="AOW03244.1"/>
    <property type="molecule type" value="Genomic_DNA"/>
</dbReference>
<dbReference type="GO" id="GO:0006607">
    <property type="term" value="P:NLS-bearing protein import into nucleus"/>
    <property type="evidence" value="ECO:0007669"/>
    <property type="project" value="TreeGrafter"/>
</dbReference>
<proteinExistence type="predicted"/>
<evidence type="ECO:0000256" key="1">
    <source>
        <dbReference type="SAM" id="MobiDB-lite"/>
    </source>
</evidence>
<dbReference type="PANTHER" id="PTHR28284:SF1">
    <property type="entry name" value="NUCLEOPORIN NUP60"/>
    <property type="match status" value="1"/>
</dbReference>
<feature type="region of interest" description="Disordered" evidence="1">
    <location>
        <begin position="1"/>
        <end position="30"/>
    </location>
</feature>
<dbReference type="RefSeq" id="XP_502128.2">
    <property type="nucleotide sequence ID" value="XM_502128.2"/>
</dbReference>
<dbReference type="GO" id="GO:0031990">
    <property type="term" value="P:mRNA export from nucleus in response to heat stress"/>
    <property type="evidence" value="ECO:0007669"/>
    <property type="project" value="TreeGrafter"/>
</dbReference>
<dbReference type="GO" id="GO:0044615">
    <property type="term" value="C:nuclear pore nuclear basket"/>
    <property type="evidence" value="ECO:0007669"/>
    <property type="project" value="InterPro"/>
</dbReference>
<feature type="compositionally biased region" description="Polar residues" evidence="1">
    <location>
        <begin position="312"/>
        <end position="325"/>
    </location>
</feature>
<accession>A0A1D8NC84</accession>
<dbReference type="PANTHER" id="PTHR28284">
    <property type="entry name" value="NUCLEOPORIN NUP60"/>
    <property type="match status" value="1"/>
</dbReference>
<feature type="compositionally biased region" description="Low complexity" evidence="1">
    <location>
        <begin position="167"/>
        <end position="183"/>
    </location>
</feature>
<evidence type="ECO:0000313" key="2">
    <source>
        <dbReference type="EMBL" id="AOW03244.1"/>
    </source>
</evidence>